<evidence type="ECO:0000256" key="6">
    <source>
        <dbReference type="PIRSR" id="PIRSR038994-3"/>
    </source>
</evidence>
<evidence type="ECO:0000313" key="7">
    <source>
        <dbReference type="EMBL" id="NDW05505.1"/>
    </source>
</evidence>
<dbReference type="PANTHER" id="PTHR11113:SF14">
    <property type="entry name" value="N-ACETYLGLUCOSAMINE-6-PHOSPHATE DEACETYLASE"/>
    <property type="match status" value="1"/>
</dbReference>
<accession>A0A6N9T5M7</accession>
<dbReference type="Gene3D" id="3.20.20.140">
    <property type="entry name" value="Metal-dependent hydrolases"/>
    <property type="match status" value="1"/>
</dbReference>
<proteinExistence type="inferred from homology"/>
<dbReference type="Proteomes" id="UP000469011">
    <property type="component" value="Unassembled WGS sequence"/>
</dbReference>
<dbReference type="EMBL" id="JAAAMG010000010">
    <property type="protein sequence ID" value="NDW05505.1"/>
    <property type="molecule type" value="Genomic_DNA"/>
</dbReference>
<feature type="binding site" evidence="6">
    <location>
        <position position="172"/>
    </location>
    <ligand>
        <name>Zn(2+)</name>
        <dbReference type="ChEBI" id="CHEBI:29105"/>
    </ligand>
</feature>
<comment type="caution">
    <text evidence="7">The sequence shown here is derived from an EMBL/GenBank/DDBJ whole genome shotgun (WGS) entry which is preliminary data.</text>
</comment>
<dbReference type="PIRSF" id="PIRSF038994">
    <property type="entry name" value="NagA"/>
    <property type="match status" value="1"/>
</dbReference>
<comment type="similarity">
    <text evidence="1 4">Belongs to the metallo-dependent hydrolases superfamily. NagA family.</text>
</comment>
<keyword evidence="3 4" id="KW-0378">Hydrolase</keyword>
<comment type="cofactor">
    <cofactor evidence="6">
        <name>a divalent metal cation</name>
        <dbReference type="ChEBI" id="CHEBI:60240"/>
    </cofactor>
    <text evidence="6">Binds 1 divalent metal cation per subunit.</text>
</comment>
<evidence type="ECO:0000256" key="2">
    <source>
        <dbReference type="ARBA" id="ARBA00022723"/>
    </source>
</evidence>
<feature type="active site" description="Proton donor/acceptor" evidence="5">
    <location>
        <position position="230"/>
    </location>
</feature>
<keyword evidence="2 6" id="KW-0479">Metal-binding</keyword>
<dbReference type="PANTHER" id="PTHR11113">
    <property type="entry name" value="N-ACETYLGLUCOSAMINE-6-PHOSPHATE DEACETYLASE"/>
    <property type="match status" value="1"/>
</dbReference>
<protein>
    <submittedName>
        <fullName evidence="7">N-acetylglucosamine-6-phosphate deacetylase</fullName>
    </submittedName>
</protein>
<organism evidence="7 8">
    <name type="scientific">Jiella pacifica</name>
    <dbReference type="NCBI Taxonomy" id="2696469"/>
    <lineage>
        <taxon>Bacteria</taxon>
        <taxon>Pseudomonadati</taxon>
        <taxon>Pseudomonadota</taxon>
        <taxon>Alphaproteobacteria</taxon>
        <taxon>Hyphomicrobiales</taxon>
        <taxon>Aurantimonadaceae</taxon>
        <taxon>Jiella</taxon>
    </lineage>
</organism>
<feature type="binding site" evidence="6">
    <location>
        <position position="83"/>
    </location>
    <ligand>
        <name>Zn(2+)</name>
        <dbReference type="ChEBI" id="CHEBI:29105"/>
    </ligand>
</feature>
<dbReference type="GO" id="GO:0006046">
    <property type="term" value="P:N-acetylglucosamine catabolic process"/>
    <property type="evidence" value="ECO:0007669"/>
    <property type="project" value="TreeGrafter"/>
</dbReference>
<sequence>MLSDGLFDLQVNGYAGVDFNDPGIRPGDVDVALEAMLSHGVTGCLPTIITARPDELRERFRALDAAVEGSRLGRRMVAGYHLEGPFLNDSPGYAGCHPAAAMGDPDIALVTDLEVGLHRPILLVTHAPERQGAIAFVGEMTKRGKVTAIGHSAADFETVRRAADAGTSLSTHLGNGLPHQLAKLENTLLAQLAERRLDACLIADGHHMSPQALAAIVALKGTSQSILVTDAVVAAAAPAGTYRFAGMEVERTAEGAVRQPGRPNLAGSALCLDQAVRNVSAWNVASLDDAIMMASANPRHALARPVGHYGLHLDAGRLRWNSALEPTFDGWDAA</sequence>
<keyword evidence="4" id="KW-0119">Carbohydrate metabolism</keyword>
<name>A0A6N9T5M7_9HYPH</name>
<dbReference type="InterPro" id="IPR003764">
    <property type="entry name" value="GlcNAc_6-P_deAcase"/>
</dbReference>
<keyword evidence="8" id="KW-1185">Reference proteome</keyword>
<dbReference type="AlphaFoldDB" id="A0A6N9T5M7"/>
<evidence type="ECO:0000256" key="3">
    <source>
        <dbReference type="ARBA" id="ARBA00022801"/>
    </source>
</evidence>
<feature type="binding site" evidence="6">
    <location>
        <position position="151"/>
    </location>
    <ligand>
        <name>Zn(2+)</name>
        <dbReference type="ChEBI" id="CHEBI:29105"/>
    </ligand>
</feature>
<dbReference type="SUPFAM" id="SSF51556">
    <property type="entry name" value="Metallo-dependent hydrolases"/>
    <property type="match status" value="1"/>
</dbReference>
<reference evidence="7 8" key="1">
    <citation type="submission" date="2020-01" db="EMBL/GenBank/DDBJ databases">
        <title>Jiella pacifica sp. nov.</title>
        <authorList>
            <person name="Xue Z."/>
            <person name="Zhu S."/>
            <person name="Chen J."/>
            <person name="Yang J."/>
        </authorList>
    </citation>
    <scope>NUCLEOTIDE SEQUENCE [LARGE SCALE GENOMIC DNA]</scope>
    <source>
        <strain evidence="7 8">40Bstr34</strain>
    </source>
</reference>
<evidence type="ECO:0000256" key="4">
    <source>
        <dbReference type="PIRNR" id="PIRNR038994"/>
    </source>
</evidence>
<evidence type="ECO:0000256" key="5">
    <source>
        <dbReference type="PIRSR" id="PIRSR038994-1"/>
    </source>
</evidence>
<dbReference type="GO" id="GO:0008448">
    <property type="term" value="F:N-acetylglucosamine-6-phosphate deacetylase activity"/>
    <property type="evidence" value="ECO:0007669"/>
    <property type="project" value="InterPro"/>
</dbReference>
<dbReference type="InterPro" id="IPR032466">
    <property type="entry name" value="Metal_Hydrolase"/>
</dbReference>
<gene>
    <name evidence="7" type="ORF">GTK09_13840</name>
</gene>
<dbReference type="GO" id="GO:0046872">
    <property type="term" value="F:metal ion binding"/>
    <property type="evidence" value="ECO:0007669"/>
    <property type="project" value="UniProtKB-KW"/>
</dbReference>
<evidence type="ECO:0000256" key="1">
    <source>
        <dbReference type="ARBA" id="ARBA00010716"/>
    </source>
</evidence>
<dbReference type="RefSeq" id="WP_163463754.1">
    <property type="nucleotide sequence ID" value="NZ_JAAAMG010000010.1"/>
</dbReference>
<evidence type="ECO:0000313" key="8">
    <source>
        <dbReference type="Proteomes" id="UP000469011"/>
    </source>
</evidence>